<dbReference type="AlphaFoldDB" id="A0A2W1JGN1"/>
<organism evidence="1 2">
    <name type="scientific">Acaryochloris thomasi RCC1774</name>
    <dbReference type="NCBI Taxonomy" id="1764569"/>
    <lineage>
        <taxon>Bacteria</taxon>
        <taxon>Bacillati</taxon>
        <taxon>Cyanobacteriota</taxon>
        <taxon>Cyanophyceae</taxon>
        <taxon>Acaryochloridales</taxon>
        <taxon>Acaryochloridaceae</taxon>
        <taxon>Acaryochloris</taxon>
        <taxon>Acaryochloris thomasi</taxon>
    </lineage>
</organism>
<accession>A0A2W1JGN1</accession>
<name>A0A2W1JGN1_9CYAN</name>
<dbReference type="EMBL" id="PQWO01000028">
    <property type="protein sequence ID" value="PZD70785.1"/>
    <property type="molecule type" value="Genomic_DNA"/>
</dbReference>
<protein>
    <submittedName>
        <fullName evidence="1">Uncharacterized protein</fullName>
    </submittedName>
</protein>
<evidence type="ECO:0000313" key="2">
    <source>
        <dbReference type="Proteomes" id="UP000248857"/>
    </source>
</evidence>
<comment type="caution">
    <text evidence="1">The sequence shown here is derived from an EMBL/GenBank/DDBJ whole genome shotgun (WGS) entry which is preliminary data.</text>
</comment>
<dbReference type="Proteomes" id="UP000248857">
    <property type="component" value="Unassembled WGS sequence"/>
</dbReference>
<gene>
    <name evidence="1" type="ORF">C1752_09128</name>
</gene>
<sequence>MTFAAKPLMPSTVVSAKQQCVGCSISAATLYIYGFNANHQQATIRRTQTINKATDIRSQIGRVFELLPSNIVAKLREMAKLWGEGVSQQNISDAFVKIGFTRKKRPTVIKNEMSNNAKPL</sequence>
<evidence type="ECO:0000313" key="1">
    <source>
        <dbReference type="EMBL" id="PZD70785.1"/>
    </source>
</evidence>
<reference evidence="1 2" key="1">
    <citation type="journal article" date="2018" name="Sci. Rep.">
        <title>A novel species of the marine cyanobacterium Acaryochloris with a unique pigment content and lifestyle.</title>
        <authorList>
            <person name="Partensky F."/>
            <person name="Six C."/>
            <person name="Ratin M."/>
            <person name="Garczarek L."/>
            <person name="Vaulot D."/>
            <person name="Probert I."/>
            <person name="Calteau A."/>
            <person name="Gourvil P."/>
            <person name="Marie D."/>
            <person name="Grebert T."/>
            <person name="Bouchier C."/>
            <person name="Le Panse S."/>
            <person name="Gachenot M."/>
            <person name="Rodriguez F."/>
            <person name="Garrido J.L."/>
        </authorList>
    </citation>
    <scope>NUCLEOTIDE SEQUENCE [LARGE SCALE GENOMIC DNA]</scope>
    <source>
        <strain evidence="1 2">RCC1774</strain>
    </source>
</reference>
<keyword evidence="2" id="KW-1185">Reference proteome</keyword>
<proteinExistence type="predicted"/>